<name>A0A1N7KHZ6_9RHOB</name>
<gene>
    <name evidence="5" type="ORF">SAMN05421774_101454</name>
</gene>
<dbReference type="GO" id="GO:0015833">
    <property type="term" value="P:peptide transport"/>
    <property type="evidence" value="ECO:0007669"/>
    <property type="project" value="TreeGrafter"/>
</dbReference>
<proteinExistence type="inferred from homology"/>
<evidence type="ECO:0000259" key="4">
    <source>
        <dbReference type="Pfam" id="PF00496"/>
    </source>
</evidence>
<evidence type="ECO:0000313" key="6">
    <source>
        <dbReference type="Proteomes" id="UP000186141"/>
    </source>
</evidence>
<protein>
    <submittedName>
        <fullName evidence="5">Peptide/nickel transport system substrate-binding protein</fullName>
    </submittedName>
</protein>
<dbReference type="STRING" id="1086013.SAMN05421774_101454"/>
<comment type="subcellular location">
    <subcellularLocation>
        <location evidence="1">Periplasm</location>
    </subcellularLocation>
</comment>
<dbReference type="Pfam" id="PF00496">
    <property type="entry name" value="SBP_bac_5"/>
    <property type="match status" value="1"/>
</dbReference>
<evidence type="ECO:0000256" key="1">
    <source>
        <dbReference type="ARBA" id="ARBA00004418"/>
    </source>
</evidence>
<accession>A0A1N7KHZ6</accession>
<dbReference type="RefSeq" id="WP_076528265.1">
    <property type="nucleotide sequence ID" value="NZ_BMEH01000001.1"/>
</dbReference>
<dbReference type="OrthoDB" id="9803988at2"/>
<keyword evidence="3" id="KW-0732">Signal</keyword>
<dbReference type="PANTHER" id="PTHR30290">
    <property type="entry name" value="PERIPLASMIC BINDING COMPONENT OF ABC TRANSPORTER"/>
    <property type="match status" value="1"/>
</dbReference>
<dbReference type="Proteomes" id="UP000186141">
    <property type="component" value="Unassembled WGS sequence"/>
</dbReference>
<dbReference type="GO" id="GO:0043190">
    <property type="term" value="C:ATP-binding cassette (ABC) transporter complex"/>
    <property type="evidence" value="ECO:0007669"/>
    <property type="project" value="InterPro"/>
</dbReference>
<dbReference type="InterPro" id="IPR000914">
    <property type="entry name" value="SBP_5_dom"/>
</dbReference>
<dbReference type="Gene3D" id="3.90.76.10">
    <property type="entry name" value="Dipeptide-binding Protein, Domain 1"/>
    <property type="match status" value="1"/>
</dbReference>
<dbReference type="PIRSF" id="PIRSF002741">
    <property type="entry name" value="MppA"/>
    <property type="match status" value="1"/>
</dbReference>
<feature type="chain" id="PRO_5009943126" evidence="3">
    <location>
        <begin position="28"/>
        <end position="533"/>
    </location>
</feature>
<dbReference type="PANTHER" id="PTHR30290:SF34">
    <property type="entry name" value="ABC TRANSPORTER, PERIPLASMIC OLIGO-PEPTIDE BINDING PROTEIN, PUTATIVE-RELATED"/>
    <property type="match status" value="1"/>
</dbReference>
<dbReference type="GO" id="GO:1904680">
    <property type="term" value="F:peptide transmembrane transporter activity"/>
    <property type="evidence" value="ECO:0007669"/>
    <property type="project" value="TreeGrafter"/>
</dbReference>
<organism evidence="5 6">
    <name type="scientific">Gemmobacter megaterium</name>
    <dbReference type="NCBI Taxonomy" id="1086013"/>
    <lineage>
        <taxon>Bacteria</taxon>
        <taxon>Pseudomonadati</taxon>
        <taxon>Pseudomonadota</taxon>
        <taxon>Alphaproteobacteria</taxon>
        <taxon>Rhodobacterales</taxon>
        <taxon>Paracoccaceae</taxon>
        <taxon>Gemmobacter</taxon>
    </lineage>
</organism>
<feature type="signal peptide" evidence="3">
    <location>
        <begin position="1"/>
        <end position="27"/>
    </location>
</feature>
<dbReference type="InterPro" id="IPR030678">
    <property type="entry name" value="Peptide/Ni-bd"/>
</dbReference>
<evidence type="ECO:0000256" key="2">
    <source>
        <dbReference type="ARBA" id="ARBA00005695"/>
    </source>
</evidence>
<reference evidence="5 6" key="1">
    <citation type="submission" date="2017-01" db="EMBL/GenBank/DDBJ databases">
        <authorList>
            <person name="Mah S.A."/>
            <person name="Swanson W.J."/>
            <person name="Moy G.W."/>
            <person name="Vacquier V.D."/>
        </authorList>
    </citation>
    <scope>NUCLEOTIDE SEQUENCE [LARGE SCALE GENOMIC DNA]</scope>
    <source>
        <strain evidence="5 6">DSM 26375</strain>
    </source>
</reference>
<feature type="domain" description="Solute-binding protein family 5" evidence="4">
    <location>
        <begin position="78"/>
        <end position="443"/>
    </location>
</feature>
<dbReference type="GO" id="GO:0030288">
    <property type="term" value="C:outer membrane-bounded periplasmic space"/>
    <property type="evidence" value="ECO:0007669"/>
    <property type="project" value="UniProtKB-ARBA"/>
</dbReference>
<dbReference type="AlphaFoldDB" id="A0A1N7KHZ6"/>
<dbReference type="EMBL" id="FTOT01000001">
    <property type="protein sequence ID" value="SIS61228.1"/>
    <property type="molecule type" value="Genomic_DNA"/>
</dbReference>
<dbReference type="InterPro" id="IPR039424">
    <property type="entry name" value="SBP_5"/>
</dbReference>
<sequence length="533" mass="57744">MTLFAPKSLKAALAVSLIALSTAPALAATPDTALVIAQNIDDIVTIDPATAYEFSSGEYVTNAYDKLVAYDAADPDTLVGQLAESWDVDVAAKTITFTLRSGVTFHSGNPLRGADVVGSFRRVLVLNKAPSFILANLGWTVDNLDDMVSTEGDTVTVKWTGEFAPSFVLNVLAAGVGAIVDIETAMANEKDGDLGHAWLNQNSAGTGPFKLATYRPGEAMVLEANKAYFNGAPAIERVMIRHVAEAATQRLLLESGDVDMAKNMSPDQVAGLEGKAGIKVETYPQTAVHWFSFNQKHEPLTNPALWEAARYLVDYSGMADSFLKGQMQVHQAFWPAGFPGALDDTPFTYDLEKAKKILADGGVQTPLNIELDVINSAPFTDIAASLQQTFAPAGINFNILPGTGAQVITKYRARTHQGMLLYWGPDFMDPHSNAKAFAYNADNADDKYVSTTTWRNAWMPPEAVNKKTLAALAEQDADTRNAMYVDLQREMQAESPYVIMFQAVKQVAMADKVQGFVNGPSAAFVFYRLVEKK</sequence>
<dbReference type="CDD" id="cd08512">
    <property type="entry name" value="PBP2_NikA_DppA_OppA_like_7"/>
    <property type="match status" value="1"/>
</dbReference>
<evidence type="ECO:0000313" key="5">
    <source>
        <dbReference type="EMBL" id="SIS61228.1"/>
    </source>
</evidence>
<dbReference type="Gene3D" id="3.40.190.10">
    <property type="entry name" value="Periplasmic binding protein-like II"/>
    <property type="match status" value="1"/>
</dbReference>
<keyword evidence="6" id="KW-1185">Reference proteome</keyword>
<evidence type="ECO:0000256" key="3">
    <source>
        <dbReference type="SAM" id="SignalP"/>
    </source>
</evidence>
<dbReference type="Gene3D" id="3.10.105.10">
    <property type="entry name" value="Dipeptide-binding Protein, Domain 3"/>
    <property type="match status" value="1"/>
</dbReference>
<dbReference type="SUPFAM" id="SSF53850">
    <property type="entry name" value="Periplasmic binding protein-like II"/>
    <property type="match status" value="1"/>
</dbReference>
<comment type="similarity">
    <text evidence="2">Belongs to the bacterial solute-binding protein 5 family.</text>
</comment>